<keyword evidence="1" id="KW-0812">Transmembrane</keyword>
<feature type="transmembrane region" description="Helical" evidence="1">
    <location>
        <begin position="158"/>
        <end position="179"/>
    </location>
</feature>
<evidence type="ECO:0000256" key="1">
    <source>
        <dbReference type="SAM" id="Phobius"/>
    </source>
</evidence>
<dbReference type="PANTHER" id="PTHR34741">
    <property type="entry name" value="IMAP FAMILY MEMBER 1, PUTATIVE-RELATED"/>
    <property type="match status" value="1"/>
</dbReference>
<feature type="transmembrane region" description="Helical" evidence="1">
    <location>
        <begin position="130"/>
        <end position="146"/>
    </location>
</feature>
<reference evidence="2 3" key="1">
    <citation type="submission" date="2024-11" db="EMBL/GenBank/DDBJ databases">
        <title>A near-complete genome assembly of Cinchona calisaya.</title>
        <authorList>
            <person name="Lian D.C."/>
            <person name="Zhao X.W."/>
            <person name="Wei L."/>
        </authorList>
    </citation>
    <scope>NUCLEOTIDE SEQUENCE [LARGE SCALE GENOMIC DNA]</scope>
    <source>
        <tissue evidence="2">Nenye</tissue>
    </source>
</reference>
<accession>A0ABD2YZM9</accession>
<evidence type="ECO:0000313" key="3">
    <source>
        <dbReference type="Proteomes" id="UP001630127"/>
    </source>
</evidence>
<dbReference type="Proteomes" id="UP001630127">
    <property type="component" value="Unassembled WGS sequence"/>
</dbReference>
<comment type="caution">
    <text evidence="2">The sequence shown here is derived from an EMBL/GenBank/DDBJ whole genome shotgun (WGS) entry which is preliminary data.</text>
</comment>
<dbReference type="EMBL" id="JBJUIK010000011">
    <property type="protein sequence ID" value="KAL3512729.1"/>
    <property type="molecule type" value="Genomic_DNA"/>
</dbReference>
<organism evidence="2 3">
    <name type="scientific">Cinchona calisaya</name>
    <dbReference type="NCBI Taxonomy" id="153742"/>
    <lineage>
        <taxon>Eukaryota</taxon>
        <taxon>Viridiplantae</taxon>
        <taxon>Streptophyta</taxon>
        <taxon>Embryophyta</taxon>
        <taxon>Tracheophyta</taxon>
        <taxon>Spermatophyta</taxon>
        <taxon>Magnoliopsida</taxon>
        <taxon>eudicotyledons</taxon>
        <taxon>Gunneridae</taxon>
        <taxon>Pentapetalae</taxon>
        <taxon>asterids</taxon>
        <taxon>lamiids</taxon>
        <taxon>Gentianales</taxon>
        <taxon>Rubiaceae</taxon>
        <taxon>Cinchonoideae</taxon>
        <taxon>Cinchoneae</taxon>
        <taxon>Cinchona</taxon>
    </lineage>
</organism>
<dbReference type="PANTHER" id="PTHR34741:SF1">
    <property type="entry name" value="PGG DOMAIN-CONTAINING PROTEIN"/>
    <property type="match status" value="1"/>
</dbReference>
<dbReference type="AlphaFoldDB" id="A0ABD2YZM9"/>
<feature type="transmembrane region" description="Helical" evidence="1">
    <location>
        <begin position="186"/>
        <end position="209"/>
    </location>
</feature>
<protein>
    <submittedName>
        <fullName evidence="2">Uncharacterized protein</fullName>
    </submittedName>
</protein>
<sequence>MWPRSLSLVVNFFLILINISKQRLLLWMHRSSVPPLLPTTTGELELSPAPAEVPPPIIIIEQQQPPRQEANVEVHLGPAGELPTTTGELELRPDVGIEEPTPIVIIQQQQQQQPPRQANVVVDDTNMQQWALLVVGVCFTAVRAALQAYQTQKPLPIIFHWFCMALELSFISLVLSIYVRRGGYQLASLVMAHAAVFLGATAFMMAIGMNFPPPFMQISIALYFIVIPIIIFANLFTL</sequence>
<proteinExistence type="predicted"/>
<feature type="transmembrane region" description="Helical" evidence="1">
    <location>
        <begin position="215"/>
        <end position="236"/>
    </location>
</feature>
<keyword evidence="1" id="KW-0472">Membrane</keyword>
<keyword evidence="1" id="KW-1133">Transmembrane helix</keyword>
<name>A0ABD2YZM9_9GENT</name>
<keyword evidence="3" id="KW-1185">Reference proteome</keyword>
<gene>
    <name evidence="2" type="ORF">ACH5RR_025446</name>
</gene>
<evidence type="ECO:0000313" key="2">
    <source>
        <dbReference type="EMBL" id="KAL3512729.1"/>
    </source>
</evidence>